<dbReference type="OrthoDB" id="2924818at2759"/>
<dbReference type="EC" id="4.3.2.9" evidence="1"/>
<proteinExistence type="predicted"/>
<dbReference type="AlphaFoldDB" id="A0A1W2TGI3"/>
<evidence type="ECO:0000256" key="1">
    <source>
        <dbReference type="ARBA" id="ARBA00012346"/>
    </source>
</evidence>
<dbReference type="InterPro" id="IPR036568">
    <property type="entry name" value="GGCT-like_sf"/>
</dbReference>
<dbReference type="Pfam" id="PF06094">
    <property type="entry name" value="GGACT"/>
    <property type="match status" value="1"/>
</dbReference>
<dbReference type="InterPro" id="IPR017939">
    <property type="entry name" value="G-Glutamylcylcotransferase"/>
</dbReference>
<feature type="binding site" evidence="4">
    <location>
        <begin position="12"/>
        <end position="17"/>
    </location>
    <ligand>
        <name>substrate</name>
    </ligand>
</feature>
<dbReference type="OMA" id="EEYVWRM"/>
<gene>
    <name evidence="6" type="ORF">SAMD00023353_2300520</name>
</gene>
<evidence type="ECO:0000313" key="7">
    <source>
        <dbReference type="Proteomes" id="UP000054516"/>
    </source>
</evidence>
<dbReference type="InterPro" id="IPR009288">
    <property type="entry name" value="AIG2-like_dom"/>
</dbReference>
<dbReference type="EMBL" id="DF977468">
    <property type="protein sequence ID" value="GAP87210.1"/>
    <property type="molecule type" value="Genomic_DNA"/>
</dbReference>
<feature type="active site" description="Proton acceptor" evidence="3">
    <location>
        <position position="81"/>
    </location>
</feature>
<protein>
    <recommendedName>
        <fullName evidence="1">gamma-glutamylcyclotransferase</fullName>
        <ecNumber evidence="1">4.3.2.9</ecNumber>
    </recommendedName>
</protein>
<dbReference type="PANTHER" id="PTHR12935">
    <property type="entry name" value="GAMMA-GLUTAMYLCYCLOTRANSFERASE"/>
    <property type="match status" value="1"/>
</dbReference>
<evidence type="ECO:0000259" key="5">
    <source>
        <dbReference type="Pfam" id="PF06094"/>
    </source>
</evidence>
<dbReference type="Proteomes" id="UP000054516">
    <property type="component" value="Unassembled WGS sequence"/>
</dbReference>
<name>A0A1W2TGI3_ROSNE</name>
<keyword evidence="2" id="KW-0456">Lyase</keyword>
<dbReference type="GO" id="GO:0003839">
    <property type="term" value="F:gamma-glutamylcyclotransferase activity"/>
    <property type="evidence" value="ECO:0007669"/>
    <property type="project" value="UniProtKB-EC"/>
</dbReference>
<dbReference type="Gene3D" id="3.10.490.10">
    <property type="entry name" value="Gamma-glutamyl cyclotransferase-like"/>
    <property type="match status" value="1"/>
</dbReference>
<evidence type="ECO:0000256" key="4">
    <source>
        <dbReference type="PIRSR" id="PIRSR617939-2"/>
    </source>
</evidence>
<evidence type="ECO:0000313" key="6">
    <source>
        <dbReference type="EMBL" id="GAP87210.1"/>
    </source>
</evidence>
<dbReference type="PANTHER" id="PTHR12935:SF0">
    <property type="entry name" value="GAMMA-GLUTAMYLCYCLOTRANSFERASE"/>
    <property type="match status" value="1"/>
</dbReference>
<evidence type="ECO:0000256" key="3">
    <source>
        <dbReference type="PIRSR" id="PIRSR617939-1"/>
    </source>
</evidence>
<dbReference type="SUPFAM" id="SSF110857">
    <property type="entry name" value="Gamma-glutamyl cyclotransferase-like"/>
    <property type="match status" value="1"/>
</dbReference>
<accession>A0A1W2TGI3</accession>
<evidence type="ECO:0000256" key="2">
    <source>
        <dbReference type="ARBA" id="ARBA00023239"/>
    </source>
</evidence>
<keyword evidence="7" id="KW-1185">Reference proteome</keyword>
<dbReference type="STRING" id="77044.A0A1W2TGI3"/>
<reference evidence="6" key="1">
    <citation type="submission" date="2016-03" db="EMBL/GenBank/DDBJ databases">
        <title>Draft genome sequence of Rosellinia necatrix.</title>
        <authorList>
            <person name="Kanematsu S."/>
        </authorList>
    </citation>
    <scope>NUCLEOTIDE SEQUENCE [LARGE SCALE GENOMIC DNA]</scope>
    <source>
        <strain evidence="6">W97</strain>
    </source>
</reference>
<dbReference type="InterPro" id="IPR013024">
    <property type="entry name" value="GGCT-like"/>
</dbReference>
<organism evidence="6">
    <name type="scientific">Rosellinia necatrix</name>
    <name type="common">White root-rot fungus</name>
    <dbReference type="NCBI Taxonomy" id="77044"/>
    <lineage>
        <taxon>Eukaryota</taxon>
        <taxon>Fungi</taxon>
        <taxon>Dikarya</taxon>
        <taxon>Ascomycota</taxon>
        <taxon>Pezizomycotina</taxon>
        <taxon>Sordariomycetes</taxon>
        <taxon>Xylariomycetidae</taxon>
        <taxon>Xylariales</taxon>
        <taxon>Xylariaceae</taxon>
        <taxon>Rosellinia</taxon>
    </lineage>
</organism>
<sequence>MPRQGGDATQLYFAYGSSLWLEQMAARCPSSIYVGHAILPDHRWHINERGYGNVVAASGFSIHGLVYELTTEDELYLDKVEGLALGFYTKSYLSVILYVAPPALNVPVQQLVEKGRSGRVLDAAQLLSTPMRYRQASLQRNVTVYLSKTFVLNGAPRDEYIRRVNFGIHDAVSLGAPADFFETWVQPWVRPWVPPSAILPCFDS</sequence>
<feature type="domain" description="Gamma-glutamylcyclotransferase AIG2-like" evidence="5">
    <location>
        <begin position="12"/>
        <end position="91"/>
    </location>
</feature>
<dbReference type="CDD" id="cd06661">
    <property type="entry name" value="GGCT_like"/>
    <property type="match status" value="1"/>
</dbReference>